<keyword evidence="1" id="KW-1133">Transmembrane helix</keyword>
<keyword evidence="1" id="KW-0472">Membrane</keyword>
<feature type="transmembrane region" description="Helical" evidence="1">
    <location>
        <begin position="16"/>
        <end position="38"/>
    </location>
</feature>
<sequence length="85" mass="9249">MGKAPLEVTGMEKGNWILLVVFLTIASIVSLWTIDVSVSAMKAGGRLTNGFWIRNPGRAYHIGIWLGIASWFSLAAVSIKFILGE</sequence>
<organism evidence="2 3">
    <name type="scientific">candidate division MSBL1 archaeon SCGC-AAA259J03</name>
    <dbReference type="NCBI Taxonomy" id="1698269"/>
    <lineage>
        <taxon>Archaea</taxon>
        <taxon>Methanobacteriati</taxon>
        <taxon>Methanobacteriota</taxon>
        <taxon>candidate division MSBL1</taxon>
    </lineage>
</organism>
<reference evidence="2 3" key="1">
    <citation type="journal article" date="2016" name="Sci. Rep.">
        <title>Metabolic traits of an uncultured archaeal lineage -MSBL1- from brine pools of the Red Sea.</title>
        <authorList>
            <person name="Mwirichia R."/>
            <person name="Alam I."/>
            <person name="Rashid M."/>
            <person name="Vinu M."/>
            <person name="Ba-Alawi W."/>
            <person name="Anthony Kamau A."/>
            <person name="Kamanda Ngugi D."/>
            <person name="Goker M."/>
            <person name="Klenk H.P."/>
            <person name="Bajic V."/>
            <person name="Stingl U."/>
        </authorList>
    </citation>
    <scope>NUCLEOTIDE SEQUENCE [LARGE SCALE GENOMIC DNA]</scope>
    <source>
        <strain evidence="2">SCGC-AAA259J03</strain>
    </source>
</reference>
<dbReference type="EMBL" id="LHXT01000018">
    <property type="protein sequence ID" value="KXA98509.1"/>
    <property type="molecule type" value="Genomic_DNA"/>
</dbReference>
<proteinExistence type="predicted"/>
<name>A0A656YYS4_9EURY</name>
<gene>
    <name evidence="2" type="ORF">AKJ39_01825</name>
</gene>
<dbReference type="Proteomes" id="UP000070257">
    <property type="component" value="Unassembled WGS sequence"/>
</dbReference>
<comment type="caution">
    <text evidence="2">The sequence shown here is derived from an EMBL/GenBank/DDBJ whole genome shotgun (WGS) entry which is preliminary data.</text>
</comment>
<evidence type="ECO:0000256" key="1">
    <source>
        <dbReference type="SAM" id="Phobius"/>
    </source>
</evidence>
<keyword evidence="1" id="KW-0812">Transmembrane</keyword>
<evidence type="ECO:0000313" key="2">
    <source>
        <dbReference type="EMBL" id="KXA98509.1"/>
    </source>
</evidence>
<accession>A0A656YYS4</accession>
<dbReference type="AlphaFoldDB" id="A0A656YYS4"/>
<protein>
    <submittedName>
        <fullName evidence="2">Uncharacterized protein</fullName>
    </submittedName>
</protein>
<feature type="transmembrane region" description="Helical" evidence="1">
    <location>
        <begin position="59"/>
        <end position="83"/>
    </location>
</feature>
<evidence type="ECO:0000313" key="3">
    <source>
        <dbReference type="Proteomes" id="UP000070257"/>
    </source>
</evidence>
<keyword evidence="3" id="KW-1185">Reference proteome</keyword>